<evidence type="ECO:0000313" key="1">
    <source>
        <dbReference type="EMBL" id="JAD45160.1"/>
    </source>
</evidence>
<dbReference type="AlphaFoldDB" id="A0A0A9A858"/>
<reference evidence="1" key="1">
    <citation type="submission" date="2014-09" db="EMBL/GenBank/DDBJ databases">
        <authorList>
            <person name="Magalhaes I.L.F."/>
            <person name="Oliveira U."/>
            <person name="Santos F.R."/>
            <person name="Vidigal T.H.D.A."/>
            <person name="Brescovit A.D."/>
            <person name="Santos A.J."/>
        </authorList>
    </citation>
    <scope>NUCLEOTIDE SEQUENCE</scope>
    <source>
        <tissue evidence="1">Shoot tissue taken approximately 20 cm above the soil surface</tissue>
    </source>
</reference>
<reference evidence="1" key="2">
    <citation type="journal article" date="2015" name="Data Brief">
        <title>Shoot transcriptome of the giant reed, Arundo donax.</title>
        <authorList>
            <person name="Barrero R.A."/>
            <person name="Guerrero F.D."/>
            <person name="Moolhuijzen P."/>
            <person name="Goolsby J.A."/>
            <person name="Tidwell J."/>
            <person name="Bellgard S.E."/>
            <person name="Bellgard M.I."/>
        </authorList>
    </citation>
    <scope>NUCLEOTIDE SEQUENCE</scope>
    <source>
        <tissue evidence="1">Shoot tissue taken approximately 20 cm above the soil surface</tissue>
    </source>
</reference>
<sequence>MCIYGCRDQDILLHYQKRYLQQTNSGIDIF</sequence>
<organism evidence="1">
    <name type="scientific">Arundo donax</name>
    <name type="common">Giant reed</name>
    <name type="synonym">Donax arundinaceus</name>
    <dbReference type="NCBI Taxonomy" id="35708"/>
    <lineage>
        <taxon>Eukaryota</taxon>
        <taxon>Viridiplantae</taxon>
        <taxon>Streptophyta</taxon>
        <taxon>Embryophyta</taxon>
        <taxon>Tracheophyta</taxon>
        <taxon>Spermatophyta</taxon>
        <taxon>Magnoliopsida</taxon>
        <taxon>Liliopsida</taxon>
        <taxon>Poales</taxon>
        <taxon>Poaceae</taxon>
        <taxon>PACMAD clade</taxon>
        <taxon>Arundinoideae</taxon>
        <taxon>Arundineae</taxon>
        <taxon>Arundo</taxon>
    </lineage>
</organism>
<dbReference type="EMBL" id="GBRH01252735">
    <property type="protein sequence ID" value="JAD45160.1"/>
    <property type="molecule type" value="Transcribed_RNA"/>
</dbReference>
<name>A0A0A9A858_ARUDO</name>
<accession>A0A0A9A858</accession>
<protein>
    <submittedName>
        <fullName evidence="1">Uncharacterized protein</fullName>
    </submittedName>
</protein>
<proteinExistence type="predicted"/>